<dbReference type="Gene3D" id="1.10.510.10">
    <property type="entry name" value="Transferase(Phosphotransferase) domain 1"/>
    <property type="match status" value="1"/>
</dbReference>
<feature type="domain" description="Protein kinase" evidence="9">
    <location>
        <begin position="135"/>
        <end position="417"/>
    </location>
</feature>
<keyword evidence="1" id="KW-0808">Transferase</keyword>
<gene>
    <name evidence="10" type="ORF">PBIL07802_LOCUS14320</name>
</gene>
<feature type="compositionally biased region" description="Basic and acidic residues" evidence="8">
    <location>
        <begin position="57"/>
        <end position="66"/>
    </location>
</feature>
<dbReference type="InterPro" id="IPR008271">
    <property type="entry name" value="Ser/Thr_kinase_AS"/>
</dbReference>
<feature type="binding site" evidence="6">
    <location>
        <position position="164"/>
    </location>
    <ligand>
        <name>ATP</name>
        <dbReference type="ChEBI" id="CHEBI:30616"/>
    </ligand>
</feature>
<keyword evidence="2 6" id="KW-0547">Nucleotide-binding</keyword>
<dbReference type="PROSITE" id="PS00107">
    <property type="entry name" value="PROTEIN_KINASE_ATP"/>
    <property type="match status" value="1"/>
</dbReference>
<comment type="similarity">
    <text evidence="5">Belongs to the protein kinase superfamily. Ser/Thr protein kinase family. GCN2 subfamily.</text>
</comment>
<protein>
    <recommendedName>
        <fullName evidence="9">Protein kinase domain-containing protein</fullName>
    </recommendedName>
</protein>
<dbReference type="GO" id="GO:0005634">
    <property type="term" value="C:nucleus"/>
    <property type="evidence" value="ECO:0007669"/>
    <property type="project" value="TreeGrafter"/>
</dbReference>
<dbReference type="EMBL" id="HBIB01021993">
    <property type="protein sequence ID" value="CAE0252093.1"/>
    <property type="molecule type" value="Transcribed_RNA"/>
</dbReference>
<evidence type="ECO:0000256" key="8">
    <source>
        <dbReference type="SAM" id="MobiDB-lite"/>
    </source>
</evidence>
<name>A0A7S3G953_9EUKA</name>
<evidence type="ECO:0000256" key="6">
    <source>
        <dbReference type="PROSITE-ProRule" id="PRU10141"/>
    </source>
</evidence>
<dbReference type="PANTHER" id="PTHR11042:SF185">
    <property type="entry name" value="WEE1-LIKE PROTEIN KINASE"/>
    <property type="match status" value="1"/>
</dbReference>
<evidence type="ECO:0000256" key="1">
    <source>
        <dbReference type="ARBA" id="ARBA00022679"/>
    </source>
</evidence>
<dbReference type="Pfam" id="PF00069">
    <property type="entry name" value="Pkinase"/>
    <property type="match status" value="1"/>
</dbReference>
<dbReference type="GO" id="GO:0005524">
    <property type="term" value="F:ATP binding"/>
    <property type="evidence" value="ECO:0007669"/>
    <property type="project" value="UniProtKB-UniRule"/>
</dbReference>
<keyword evidence="4 6" id="KW-0067">ATP-binding</keyword>
<dbReference type="AlphaFoldDB" id="A0A7S3G953"/>
<keyword evidence="3" id="KW-0418">Kinase</keyword>
<dbReference type="SUPFAM" id="SSF56112">
    <property type="entry name" value="Protein kinase-like (PK-like)"/>
    <property type="match status" value="1"/>
</dbReference>
<dbReference type="Gene3D" id="3.30.200.20">
    <property type="entry name" value="Phosphorylase Kinase, domain 1"/>
    <property type="match status" value="1"/>
</dbReference>
<evidence type="ECO:0000259" key="9">
    <source>
        <dbReference type="PROSITE" id="PS50011"/>
    </source>
</evidence>
<feature type="compositionally biased region" description="Low complexity" evidence="8">
    <location>
        <begin position="99"/>
        <end position="112"/>
    </location>
</feature>
<dbReference type="InterPro" id="IPR000719">
    <property type="entry name" value="Prot_kinase_dom"/>
</dbReference>
<dbReference type="GO" id="GO:0004674">
    <property type="term" value="F:protein serine/threonine kinase activity"/>
    <property type="evidence" value="ECO:0007669"/>
    <property type="project" value="UniProtKB-KW"/>
</dbReference>
<dbReference type="GO" id="GO:0004713">
    <property type="term" value="F:protein tyrosine kinase activity"/>
    <property type="evidence" value="ECO:0007669"/>
    <property type="project" value="TreeGrafter"/>
</dbReference>
<keyword evidence="7" id="KW-0723">Serine/threonine-protein kinase</keyword>
<dbReference type="PROSITE" id="PS50011">
    <property type="entry name" value="PROTEIN_KINASE_DOM"/>
    <property type="match status" value="1"/>
</dbReference>
<dbReference type="InterPro" id="IPR011009">
    <property type="entry name" value="Kinase-like_dom_sf"/>
</dbReference>
<dbReference type="InterPro" id="IPR017441">
    <property type="entry name" value="Protein_kinase_ATP_BS"/>
</dbReference>
<dbReference type="SMART" id="SM00220">
    <property type="entry name" value="S_TKc"/>
    <property type="match status" value="1"/>
</dbReference>
<reference evidence="10" key="1">
    <citation type="submission" date="2021-01" db="EMBL/GenBank/DDBJ databases">
        <authorList>
            <person name="Corre E."/>
            <person name="Pelletier E."/>
            <person name="Niang G."/>
            <person name="Scheremetjew M."/>
            <person name="Finn R."/>
            <person name="Kale V."/>
            <person name="Holt S."/>
            <person name="Cochrane G."/>
            <person name="Meng A."/>
            <person name="Brown T."/>
            <person name="Cohen L."/>
        </authorList>
    </citation>
    <scope>NUCLEOTIDE SEQUENCE</scope>
    <source>
        <strain evidence="10">NIES-2562</strain>
    </source>
</reference>
<dbReference type="PANTHER" id="PTHR11042">
    <property type="entry name" value="EUKARYOTIC TRANSLATION INITIATION FACTOR 2-ALPHA KINASE EIF2-ALPHA KINASE -RELATED"/>
    <property type="match status" value="1"/>
</dbReference>
<dbReference type="GO" id="GO:0005737">
    <property type="term" value="C:cytoplasm"/>
    <property type="evidence" value="ECO:0007669"/>
    <property type="project" value="TreeGrafter"/>
</dbReference>
<sequence>MDPVVENSDSDPSDTDEDAFFCSRGAAVDSRPGSRPCHRRKSSAPEFLSQLSEDDIESRKREREESSQDAYRLGEGSKQWSFENPAKAAKLGAQSNELRQSQQPSFSQRRGSLGPDDAFLCGRVGRSLGRLEVDFRILDTLGQGAFGKVLRVQHNLDRATYAVKVTTRKIRGHNSAEVCLREVHALAALADVSEIVRYFGSWIDRCADEGSSLYIQLEYCRGGNLQTILEKGIRFSEMQVLRIFKQVCYGLSQAHSRRIAHLDIKPENILLSLTPEEQDLASKTRAGEIFPIENFKVKIGDWGMSAPVACGHVSIPDGLDGDSRYLAREMLGSKIPDECLPFVDVFALGLSMCELLGGAVPKEGQPWQDIRSNGDLPRNMNGERLHVTEPLHAILKDCLHPDPSQRPSSERLLHTLVDKL</sequence>
<feature type="region of interest" description="Disordered" evidence="8">
    <location>
        <begin position="25"/>
        <end position="78"/>
    </location>
</feature>
<feature type="region of interest" description="Disordered" evidence="8">
    <location>
        <begin position="90"/>
        <end position="113"/>
    </location>
</feature>
<evidence type="ECO:0000256" key="2">
    <source>
        <dbReference type="ARBA" id="ARBA00022741"/>
    </source>
</evidence>
<evidence type="ECO:0000313" key="10">
    <source>
        <dbReference type="EMBL" id="CAE0252093.1"/>
    </source>
</evidence>
<proteinExistence type="inferred from homology"/>
<evidence type="ECO:0000256" key="4">
    <source>
        <dbReference type="ARBA" id="ARBA00022840"/>
    </source>
</evidence>
<evidence type="ECO:0000256" key="5">
    <source>
        <dbReference type="ARBA" id="ARBA00037982"/>
    </source>
</evidence>
<accession>A0A7S3G953</accession>
<organism evidence="10">
    <name type="scientific">Palpitomonas bilix</name>
    <dbReference type="NCBI Taxonomy" id="652834"/>
    <lineage>
        <taxon>Eukaryota</taxon>
        <taxon>Eukaryota incertae sedis</taxon>
    </lineage>
</organism>
<dbReference type="PROSITE" id="PS00108">
    <property type="entry name" value="PROTEIN_KINASE_ST"/>
    <property type="match status" value="1"/>
</dbReference>
<evidence type="ECO:0000256" key="7">
    <source>
        <dbReference type="RuleBase" id="RU000304"/>
    </source>
</evidence>
<dbReference type="InterPro" id="IPR050339">
    <property type="entry name" value="CC_SR_Kinase"/>
</dbReference>
<evidence type="ECO:0000256" key="3">
    <source>
        <dbReference type="ARBA" id="ARBA00022777"/>
    </source>
</evidence>